<dbReference type="InterPro" id="IPR006029">
    <property type="entry name" value="Neurotrans-gated_channel_TM"/>
</dbReference>
<feature type="chain" id="PRO_5022211383" description="Neurotransmitter-gated ion-channel ligand-binding domain-containing protein" evidence="6">
    <location>
        <begin position="20"/>
        <end position="470"/>
    </location>
</feature>
<feature type="non-terminal residue" evidence="9">
    <location>
        <position position="470"/>
    </location>
</feature>
<dbReference type="GO" id="GO:0005230">
    <property type="term" value="F:extracellular ligand-gated monoatomic ion channel activity"/>
    <property type="evidence" value="ECO:0007669"/>
    <property type="project" value="InterPro"/>
</dbReference>
<feature type="transmembrane region" description="Helical" evidence="5">
    <location>
        <begin position="434"/>
        <end position="451"/>
    </location>
</feature>
<dbReference type="InterPro" id="IPR038050">
    <property type="entry name" value="Neuro_actylchol_rec"/>
</dbReference>
<dbReference type="Proteomes" id="UP000316079">
    <property type="component" value="Unassembled WGS sequence"/>
</dbReference>
<feature type="domain" description="Neurotransmitter-gated ion-channel ligand-binding" evidence="7">
    <location>
        <begin position="277"/>
        <end position="362"/>
    </location>
</feature>
<evidence type="ECO:0000256" key="3">
    <source>
        <dbReference type="ARBA" id="ARBA00022989"/>
    </source>
</evidence>
<gene>
    <name evidence="9" type="ORF">DNTS_010211</name>
</gene>
<feature type="domain" description="Neurotransmitter-gated ion-channel ligand-binding" evidence="7">
    <location>
        <begin position="42"/>
        <end position="125"/>
    </location>
</feature>
<proteinExistence type="predicted"/>
<dbReference type="SUPFAM" id="SSF63712">
    <property type="entry name" value="Nicotinic receptor ligand binding domain-like"/>
    <property type="match status" value="2"/>
</dbReference>
<keyword evidence="4 5" id="KW-0472">Membrane</keyword>
<dbReference type="InterPro" id="IPR036719">
    <property type="entry name" value="Neuro-gated_channel_TM_sf"/>
</dbReference>
<evidence type="ECO:0000313" key="9">
    <source>
        <dbReference type="EMBL" id="TRY87142.1"/>
    </source>
</evidence>
<dbReference type="GO" id="GO:0004888">
    <property type="term" value="F:transmembrane signaling receptor activity"/>
    <property type="evidence" value="ECO:0007669"/>
    <property type="project" value="InterPro"/>
</dbReference>
<dbReference type="InterPro" id="IPR018000">
    <property type="entry name" value="Neurotransmitter_ion_chnl_CS"/>
</dbReference>
<dbReference type="AlphaFoldDB" id="A0A553QB36"/>
<evidence type="ECO:0000313" key="10">
    <source>
        <dbReference type="Proteomes" id="UP000316079"/>
    </source>
</evidence>
<dbReference type="PANTHER" id="PTHR18945">
    <property type="entry name" value="NEUROTRANSMITTER GATED ION CHANNEL"/>
    <property type="match status" value="1"/>
</dbReference>
<keyword evidence="3 5" id="KW-1133">Transmembrane helix</keyword>
<comment type="caution">
    <text evidence="9">The sequence shown here is derived from an EMBL/GenBank/DDBJ whole genome shotgun (WGS) entry which is preliminary data.</text>
</comment>
<dbReference type="EMBL" id="SRMA01026156">
    <property type="protein sequence ID" value="TRY87142.1"/>
    <property type="molecule type" value="Genomic_DNA"/>
</dbReference>
<dbReference type="Gene3D" id="2.70.170.10">
    <property type="entry name" value="Neurotransmitter-gated ion-channel ligand-binding domain"/>
    <property type="match status" value="4"/>
</dbReference>
<dbReference type="InterPro" id="IPR036734">
    <property type="entry name" value="Neur_chan_lig-bd_sf"/>
</dbReference>
<feature type="domain" description="Neurotransmitter-gated ion-channel transmembrane" evidence="8">
    <location>
        <begin position="413"/>
        <end position="470"/>
    </location>
</feature>
<evidence type="ECO:0008006" key="11">
    <source>
        <dbReference type="Google" id="ProtNLM"/>
    </source>
</evidence>
<evidence type="ECO:0000259" key="8">
    <source>
        <dbReference type="Pfam" id="PF02932"/>
    </source>
</evidence>
<evidence type="ECO:0000256" key="2">
    <source>
        <dbReference type="ARBA" id="ARBA00022692"/>
    </source>
</evidence>
<comment type="subcellular location">
    <subcellularLocation>
        <location evidence="1">Membrane</location>
        <topology evidence="1">Multi-pass membrane protein</topology>
    </subcellularLocation>
</comment>
<feature type="signal peptide" evidence="6">
    <location>
        <begin position="1"/>
        <end position="19"/>
    </location>
</feature>
<feature type="transmembrane region" description="Helical" evidence="5">
    <location>
        <begin position="407"/>
        <end position="428"/>
    </location>
</feature>
<dbReference type="STRING" id="623744.A0A553QB36"/>
<dbReference type="InterPro" id="IPR006202">
    <property type="entry name" value="Neur_chan_lig-bd"/>
</dbReference>
<dbReference type="GO" id="GO:0016020">
    <property type="term" value="C:membrane"/>
    <property type="evidence" value="ECO:0007669"/>
    <property type="project" value="UniProtKB-SubCell"/>
</dbReference>
<evidence type="ECO:0000256" key="6">
    <source>
        <dbReference type="SAM" id="SignalP"/>
    </source>
</evidence>
<feature type="domain" description="Neurotransmitter-gated ion-channel ligand-binding" evidence="7">
    <location>
        <begin position="126"/>
        <end position="215"/>
    </location>
</feature>
<dbReference type="PROSITE" id="PS00236">
    <property type="entry name" value="NEUROTR_ION_CHANNEL"/>
    <property type="match status" value="2"/>
</dbReference>
<reference evidence="9 10" key="1">
    <citation type="journal article" date="2019" name="Sci. Data">
        <title>Hybrid genome assembly and annotation of Danionella translucida.</title>
        <authorList>
            <person name="Kadobianskyi M."/>
            <person name="Schulze L."/>
            <person name="Schuelke M."/>
            <person name="Judkewitz B."/>
        </authorList>
    </citation>
    <scope>NUCLEOTIDE SEQUENCE [LARGE SCALE GENOMIC DNA]</scope>
    <source>
        <strain evidence="9 10">Bolton</strain>
    </source>
</reference>
<dbReference type="Pfam" id="PF02931">
    <property type="entry name" value="Neur_chan_LBD"/>
    <property type="match status" value="3"/>
</dbReference>
<dbReference type="InterPro" id="IPR006201">
    <property type="entry name" value="Neur_channel"/>
</dbReference>
<evidence type="ECO:0000259" key="7">
    <source>
        <dbReference type="Pfam" id="PF02931"/>
    </source>
</evidence>
<evidence type="ECO:0000256" key="4">
    <source>
        <dbReference type="ARBA" id="ARBA00023136"/>
    </source>
</evidence>
<keyword evidence="6" id="KW-0732">Signal</keyword>
<dbReference type="SUPFAM" id="SSF90112">
    <property type="entry name" value="Neurotransmitter-gated ion-channel transmembrane pore"/>
    <property type="match status" value="1"/>
</dbReference>
<accession>A0A553QB36</accession>
<evidence type="ECO:0000256" key="5">
    <source>
        <dbReference type="SAM" id="Phobius"/>
    </source>
</evidence>
<keyword evidence="2 5" id="KW-0812">Transmembrane</keyword>
<protein>
    <recommendedName>
        <fullName evidence="11">Neurotransmitter-gated ion-channel ligand-binding domain-containing protein</fullName>
    </recommendedName>
</protein>
<dbReference type="Gene3D" id="1.20.58.390">
    <property type="entry name" value="Neurotransmitter-gated ion-channel transmembrane domain"/>
    <property type="match status" value="1"/>
</dbReference>
<feature type="non-terminal residue" evidence="9">
    <location>
        <position position="1"/>
    </location>
</feature>
<dbReference type="OrthoDB" id="410315at2759"/>
<organism evidence="9 10">
    <name type="scientific">Danionella cerebrum</name>
    <dbReference type="NCBI Taxonomy" id="2873325"/>
    <lineage>
        <taxon>Eukaryota</taxon>
        <taxon>Metazoa</taxon>
        <taxon>Chordata</taxon>
        <taxon>Craniata</taxon>
        <taxon>Vertebrata</taxon>
        <taxon>Euteleostomi</taxon>
        <taxon>Actinopterygii</taxon>
        <taxon>Neopterygii</taxon>
        <taxon>Teleostei</taxon>
        <taxon>Ostariophysi</taxon>
        <taxon>Cypriniformes</taxon>
        <taxon>Danionidae</taxon>
        <taxon>Danioninae</taxon>
        <taxon>Danionella</taxon>
    </lineage>
</organism>
<name>A0A553QB36_9TELE</name>
<keyword evidence="10" id="KW-1185">Reference proteome</keyword>
<dbReference type="Pfam" id="PF02932">
    <property type="entry name" value="Neur_chan_memb"/>
    <property type="match status" value="1"/>
</dbReference>
<sequence>GALQVAAVCLLFLLEGVFLKQICSKQDVLDYLNLTRNNEKFKTCRPAMDWTKPTIVYFDVYLYGILSMIEKSQIFIPLIWMSVRWKNEWISWDPKKFCGITDVILPKEMLWMPDLYVVEAMDDDLKIVSTCAMDVHKFPFDTQTCHITVSSVNHSDKEIKLVAASNSTKATQRARESILTQGEWEFLNISISSQNETYEGQTFDGLMYTIAVRRMPLMHLINFQLPILFFLILDLASFFMPDGAEKLSFKGVFLKQICSKQDVLDYLNLTRNNEKFKTCRPAMDWTKPTIVYFDVYLYGILSMTEKSQTFTPLIWMSVRWKNEWISWDPKKFCGITDVILPKERLWMPDLFVLEAMDDDHKIVSTCAMDVHKFPFDTQTCRITVSSVNHSDKEIKLITVRRMPLMHLINFQLPILFFLILDLASFFMPDGAEKLSFKVTLLLAISMLLLILNDTLPSTSHRCPLIGGYLV</sequence>
<evidence type="ECO:0000256" key="1">
    <source>
        <dbReference type="ARBA" id="ARBA00004141"/>
    </source>
</evidence>